<evidence type="ECO:0000256" key="9">
    <source>
        <dbReference type="ARBA" id="ARBA00022840"/>
    </source>
</evidence>
<dbReference type="GO" id="GO:0005524">
    <property type="term" value="F:ATP binding"/>
    <property type="evidence" value="ECO:0007669"/>
    <property type="project" value="UniProtKB-KW"/>
</dbReference>
<dbReference type="Gene3D" id="3.30.470.20">
    <property type="entry name" value="ATP-grasp fold, B domain"/>
    <property type="match status" value="1"/>
</dbReference>
<feature type="compositionally biased region" description="Low complexity" evidence="15">
    <location>
        <begin position="376"/>
        <end position="390"/>
    </location>
</feature>
<feature type="domain" description="ATP-grasp fold RimK-type" evidence="16">
    <location>
        <begin position="250"/>
        <end position="340"/>
    </location>
</feature>
<evidence type="ECO:0000256" key="8">
    <source>
        <dbReference type="ARBA" id="ARBA00022777"/>
    </source>
</evidence>
<proteinExistence type="inferred from homology"/>
<reference evidence="18" key="1">
    <citation type="journal article" date="2020" name="Stud. Mycol.">
        <title>101 Dothideomycetes genomes: a test case for predicting lifestyles and emergence of pathogens.</title>
        <authorList>
            <person name="Haridas S."/>
            <person name="Albert R."/>
            <person name="Binder M."/>
            <person name="Bloem J."/>
            <person name="Labutti K."/>
            <person name="Salamov A."/>
            <person name="Andreopoulos B."/>
            <person name="Baker S."/>
            <person name="Barry K."/>
            <person name="Bills G."/>
            <person name="Bluhm B."/>
            <person name="Cannon C."/>
            <person name="Castanera R."/>
            <person name="Culley D."/>
            <person name="Daum C."/>
            <person name="Ezra D."/>
            <person name="Gonzalez J."/>
            <person name="Henrissat B."/>
            <person name="Kuo A."/>
            <person name="Liang C."/>
            <person name="Lipzen A."/>
            <person name="Lutzoni F."/>
            <person name="Magnuson J."/>
            <person name="Mondo S."/>
            <person name="Nolan M."/>
            <person name="Ohm R."/>
            <person name="Pangilinan J."/>
            <person name="Park H.-J."/>
            <person name="Ramirez L."/>
            <person name="Alfaro M."/>
            <person name="Sun H."/>
            <person name="Tritt A."/>
            <person name="Yoshinaga Y."/>
            <person name="Zwiers L.-H."/>
            <person name="Turgeon B."/>
            <person name="Goodwin S."/>
            <person name="Spatafora J."/>
            <person name="Crous P."/>
            <person name="Grigoriev I."/>
        </authorList>
    </citation>
    <scope>NUCLEOTIDE SEQUENCE</scope>
    <source>
        <strain evidence="18">ATCC 16933</strain>
    </source>
</reference>
<comment type="subcellular location">
    <subcellularLocation>
        <location evidence="1 14">Cytoplasm</location>
        <location evidence="1 14">Cytoskeleton</location>
    </subcellularLocation>
</comment>
<dbReference type="Proteomes" id="UP000799766">
    <property type="component" value="Unassembled WGS sequence"/>
</dbReference>
<dbReference type="Pfam" id="PF18086">
    <property type="entry name" value="PPIP5K2_N"/>
    <property type="match status" value="1"/>
</dbReference>
<evidence type="ECO:0000256" key="6">
    <source>
        <dbReference type="ARBA" id="ARBA00022679"/>
    </source>
</evidence>
<evidence type="ECO:0000256" key="14">
    <source>
        <dbReference type="RuleBase" id="RU365032"/>
    </source>
</evidence>
<dbReference type="GO" id="GO:0033857">
    <property type="term" value="F:5-diphosphoinositol pentakisphosphate 1-kinase activity"/>
    <property type="evidence" value="ECO:0007669"/>
    <property type="project" value="TreeGrafter"/>
</dbReference>
<feature type="compositionally biased region" description="Low complexity" evidence="15">
    <location>
        <begin position="406"/>
        <end position="415"/>
    </location>
</feature>
<feature type="compositionally biased region" description="Low complexity" evidence="15">
    <location>
        <begin position="994"/>
        <end position="1006"/>
    </location>
</feature>
<organism evidence="18 19">
    <name type="scientific">Lineolata rhizophorae</name>
    <dbReference type="NCBI Taxonomy" id="578093"/>
    <lineage>
        <taxon>Eukaryota</taxon>
        <taxon>Fungi</taxon>
        <taxon>Dikarya</taxon>
        <taxon>Ascomycota</taxon>
        <taxon>Pezizomycotina</taxon>
        <taxon>Dothideomycetes</taxon>
        <taxon>Dothideomycetes incertae sedis</taxon>
        <taxon>Lineolatales</taxon>
        <taxon>Lineolataceae</taxon>
        <taxon>Lineolata</taxon>
    </lineage>
</organism>
<feature type="compositionally biased region" description="Low complexity" evidence="15">
    <location>
        <begin position="864"/>
        <end position="873"/>
    </location>
</feature>
<evidence type="ECO:0000256" key="7">
    <source>
        <dbReference type="ARBA" id="ARBA00022741"/>
    </source>
</evidence>
<dbReference type="GO" id="GO:0032958">
    <property type="term" value="P:inositol phosphate biosynthetic process"/>
    <property type="evidence" value="ECO:0007669"/>
    <property type="project" value="TreeGrafter"/>
</dbReference>
<dbReference type="InterPro" id="IPR029033">
    <property type="entry name" value="His_PPase_superfam"/>
</dbReference>
<dbReference type="FunFam" id="3.40.50.11950:FF:000002">
    <property type="entry name" value="Inositol hexakisphosphate and diphosphoinositol-pentakisphosphate kinase"/>
    <property type="match status" value="1"/>
</dbReference>
<feature type="compositionally biased region" description="Basic residues" evidence="15">
    <location>
        <begin position="447"/>
        <end position="456"/>
    </location>
</feature>
<dbReference type="SUPFAM" id="SSF56059">
    <property type="entry name" value="Glutathione synthetase ATP-binding domain-like"/>
    <property type="match status" value="1"/>
</dbReference>
<evidence type="ECO:0000256" key="13">
    <source>
        <dbReference type="ARBA" id="ARBA00071668"/>
    </source>
</evidence>
<accession>A0A6A6P2J8</accession>
<dbReference type="GO" id="GO:0052843">
    <property type="term" value="F:inositol-1-diphosphate-2,3,4,5,6-pentakisphosphate diphosphatase activity"/>
    <property type="evidence" value="ECO:0007669"/>
    <property type="project" value="UniProtKB-ARBA"/>
</dbReference>
<name>A0A6A6P2J8_9PEZI</name>
<evidence type="ECO:0000259" key="17">
    <source>
        <dbReference type="Pfam" id="PF18086"/>
    </source>
</evidence>
<feature type="compositionally biased region" description="Pro residues" evidence="15">
    <location>
        <begin position="391"/>
        <end position="405"/>
    </location>
</feature>
<dbReference type="PANTHER" id="PTHR12750">
    <property type="entry name" value="DIPHOSPHOINOSITOL PENTAKISPHOSPHATE KINASE"/>
    <property type="match status" value="1"/>
</dbReference>
<dbReference type="EC" id="2.7.4.24" evidence="3 14"/>
<feature type="compositionally biased region" description="Low complexity" evidence="15">
    <location>
        <begin position="486"/>
        <end position="519"/>
    </location>
</feature>
<evidence type="ECO:0000313" key="19">
    <source>
        <dbReference type="Proteomes" id="UP000799766"/>
    </source>
</evidence>
<evidence type="ECO:0000256" key="5">
    <source>
        <dbReference type="ARBA" id="ARBA00022553"/>
    </source>
</evidence>
<evidence type="ECO:0000256" key="4">
    <source>
        <dbReference type="ARBA" id="ARBA00022490"/>
    </source>
</evidence>
<protein>
    <recommendedName>
        <fullName evidence="13 14">Inositol hexakisphosphate and diphosphoinositol-pentakisphosphate kinase</fullName>
        <ecNumber evidence="3 14">2.7.4.24</ecNumber>
    </recommendedName>
</protein>
<feature type="region of interest" description="Disordered" evidence="15">
    <location>
        <begin position="813"/>
        <end position="873"/>
    </location>
</feature>
<keyword evidence="4 14" id="KW-0963">Cytoplasm</keyword>
<dbReference type="GO" id="GO:0005829">
    <property type="term" value="C:cytosol"/>
    <property type="evidence" value="ECO:0007669"/>
    <property type="project" value="TreeGrafter"/>
</dbReference>
<comment type="catalytic activity">
    <reaction evidence="12">
        <text>1D-myo-inositol hexakisphosphate + ATP = 1-diphospho-1D-myo-inositol 2,3,4,5,6-pentakisphosphate + ADP</text>
        <dbReference type="Rhea" id="RHEA:37459"/>
        <dbReference type="ChEBI" id="CHEBI:30616"/>
        <dbReference type="ChEBI" id="CHEBI:58130"/>
        <dbReference type="ChEBI" id="CHEBI:74946"/>
        <dbReference type="ChEBI" id="CHEBI:456216"/>
        <dbReference type="EC" id="2.7.4.24"/>
    </reaction>
    <physiologicalReaction direction="left-to-right" evidence="12">
        <dbReference type="Rhea" id="RHEA:37460"/>
    </physiologicalReaction>
</comment>
<dbReference type="EMBL" id="MU001679">
    <property type="protein sequence ID" value="KAF2458007.1"/>
    <property type="molecule type" value="Genomic_DNA"/>
</dbReference>
<dbReference type="InterPro" id="IPR000560">
    <property type="entry name" value="His_Pase_clade-2"/>
</dbReference>
<feature type="region of interest" description="Disordered" evidence="15">
    <location>
        <begin position="951"/>
        <end position="1041"/>
    </location>
</feature>
<feature type="region of interest" description="Disordered" evidence="15">
    <location>
        <begin position="374"/>
        <end position="551"/>
    </location>
</feature>
<keyword evidence="19" id="KW-1185">Reference proteome</keyword>
<evidence type="ECO:0000256" key="15">
    <source>
        <dbReference type="SAM" id="MobiDB-lite"/>
    </source>
</evidence>
<evidence type="ECO:0000256" key="11">
    <source>
        <dbReference type="ARBA" id="ARBA00033696"/>
    </source>
</evidence>
<comment type="function">
    <text evidence="14">Bifunctional inositol kinase that acts in concert with the IP6K kinases to synthesize the diphosphate group-containing inositol pyrophosphates diphosphoinositol pentakisphosphate, PP-InsP5, and bis-diphosphoinositol tetrakisphosphate, (PP)2-InsP4. PP-InsP5 and (PP)2-InsP4, also respectively called InsP7 and InsP8, may regulate a variety of cellular processes, including apoptosis, vesicle trafficking, cytoskeletal dynamics, and exocytosis. Phosphorylates inositol hexakisphosphate (InsP6).</text>
</comment>
<gene>
    <name evidence="18" type="ORF">BDY21DRAFT_21199</name>
</gene>
<dbReference type="PANTHER" id="PTHR12750:SF9">
    <property type="entry name" value="INOSITOL HEXAKISPHOSPHATE AND DIPHOSPHOINOSITOL-PENTAKISPHOSPHATE KINASE"/>
    <property type="match status" value="1"/>
</dbReference>
<dbReference type="Pfam" id="PF00328">
    <property type="entry name" value="His_Phos_2"/>
    <property type="match status" value="2"/>
</dbReference>
<dbReference type="Gene3D" id="3.40.50.11950">
    <property type="match status" value="1"/>
</dbReference>
<comment type="catalytic activity">
    <reaction evidence="11">
        <text>5-diphospho-1D-myo-inositol 1,2,3,4,6-pentakisphosphate + ATP + H(+) = 1,5-bis(diphospho)-1D-myo-inositol 2,3,4,6-tetrakisphosphate + ADP</text>
        <dbReference type="Rhea" id="RHEA:10276"/>
        <dbReference type="ChEBI" id="CHEBI:15378"/>
        <dbReference type="ChEBI" id="CHEBI:30616"/>
        <dbReference type="ChEBI" id="CHEBI:58628"/>
        <dbReference type="ChEBI" id="CHEBI:77983"/>
        <dbReference type="ChEBI" id="CHEBI:456216"/>
        <dbReference type="EC" id="2.7.4.24"/>
    </reaction>
    <physiologicalReaction direction="left-to-right" evidence="11">
        <dbReference type="Rhea" id="RHEA:10277"/>
    </physiologicalReaction>
</comment>
<dbReference type="GO" id="GO:0052723">
    <property type="term" value="F:inositol hexakisphosphate 1-kinase activity"/>
    <property type="evidence" value="ECO:0007669"/>
    <property type="project" value="UniProtKB-ARBA"/>
</dbReference>
<keyword evidence="5" id="KW-0597">Phosphoprotein</keyword>
<keyword evidence="6 14" id="KW-0808">Transferase</keyword>
<feature type="compositionally biased region" description="Basic and acidic residues" evidence="15">
    <location>
        <begin position="1007"/>
        <end position="1041"/>
    </location>
</feature>
<feature type="domain" description="VIP1 N-terminal" evidence="17">
    <location>
        <begin position="24"/>
        <end position="111"/>
    </location>
</feature>
<keyword evidence="10" id="KW-0206">Cytoskeleton</keyword>
<dbReference type="OrthoDB" id="18042at2759"/>
<dbReference type="GO" id="GO:0006020">
    <property type="term" value="P:inositol metabolic process"/>
    <property type="evidence" value="ECO:0007669"/>
    <property type="project" value="TreeGrafter"/>
</dbReference>
<dbReference type="FunFam" id="3.30.470.20:FF:000036">
    <property type="entry name" value="Inositol hexakisphosphate and diphosphoinositol-pentakisphosphate kinase"/>
    <property type="match status" value="1"/>
</dbReference>
<feature type="compositionally biased region" description="Low complexity" evidence="15">
    <location>
        <begin position="813"/>
        <end position="838"/>
    </location>
</feature>
<evidence type="ECO:0000256" key="2">
    <source>
        <dbReference type="ARBA" id="ARBA00005609"/>
    </source>
</evidence>
<evidence type="ECO:0000256" key="10">
    <source>
        <dbReference type="ARBA" id="ARBA00023212"/>
    </source>
</evidence>
<keyword evidence="7 14" id="KW-0547">Nucleotide-binding</keyword>
<feature type="region of interest" description="Disordered" evidence="15">
    <location>
        <begin position="568"/>
        <end position="600"/>
    </location>
</feature>
<feature type="compositionally biased region" description="Basic residues" evidence="15">
    <location>
        <begin position="842"/>
        <end position="855"/>
    </location>
</feature>
<dbReference type="GO" id="GO:0005856">
    <property type="term" value="C:cytoskeleton"/>
    <property type="evidence" value="ECO:0007669"/>
    <property type="project" value="UniProtKB-SubCell"/>
</dbReference>
<evidence type="ECO:0000313" key="18">
    <source>
        <dbReference type="EMBL" id="KAF2458007.1"/>
    </source>
</evidence>
<sequence>MASAGGVREGKEGHEYKKAPLGVIGVCALDSKARSKPSRNILNRLISKAEFEVKIFGDKIILDEEVANWPICDYLISFFSDGFPLEKAIAYAKLRKPFCVNDLPMQTVLWDRRICLLILDRLKVPTPARVEVNRDGGPRLPSADVAKVLFDRSGVKLEGPEDGTGGGVRPPEKVELLDDGDVLSVDGATLRKPFVEKPTSGEDHNIHIYFPKSHGGGGRRLFRKVNNKSSEKDEGLCVPRCITEPGSSYIYEQFLQVKNAEDVKAYTVGPSFCHAETRKSPVVDGVVRRNPNGKEIRYVTSLTPDEATMAARISEGFGQTVCGFDLLRAGANSYVIDVNGWSFVKDNNEYYDKCAGILRDMFVREKMRRDAKLLHQAQAAGAAAAASQQQQPPPPPTSAPQPPQPQHEQQQAQGAGTAGAGGTGAAAGAGAGPPPVNDAEEQAASSGHHRHKHGTSSHRSGTLRSILKSPSMHRLTGHHAQSRAHPAAAPSNDSATSNNNASTSAPTTSAPVTSASSPNFASDTVPMSAEPSVERQNRDNTLIPPPVPVAPHDLLPPPVVGDVPSMPVSKEVSPAGRSPAATTPAAMEEKKEEEEAAAIPAPASKAQWKLKGMVSVIRHADRTPKQKFKFTFHSQPFVNLLKGHQEEVLLIGEAALHSVLEAVNIAIAERSEDLEKLYKLQNSLLKKGSWPGTKVQIKPMFRKREPHEIDPAAVVEEVRNAGADGLEKGTGGEQDKGTAAATEDDEMDKVKKKLKMLLREGERPPQFAWPKSNMPEPLVVVRKVVELMMFHRRVMRYNYNKYLSPAATSLSAAATTSGGPATPSESAPQSSNASDASGASGGHHHPFHHHQHHQHQPSQHDHPQPGSSKRASSSFVASVQSRWCCGEDPELFRERWEKLFQEFCDADKVDPSKISELYDTMKYDALHNRPWMEWAFTPRAEMTEDDITAEAEDAKAEKSGTGGTGGVGELKRGGGKADGVDAAMMPPPPPPSSGPTVPASSTSSQRSSERSGERGGGNDKSPEGASRPERLSERISEKLNEKTNITHRIGFRRRSEITSAPAPPKLTIDSISHNHEGSYFNLYTGMGSAQPLDARLERLRELFSLCKEIVKKLEEVQACEYPKSFFYFTKESHIYTLLNCILEGGIQTKIARNAIPELDYLSQICFELYESENSEPLAEGQGSFNYSIRITISPGCHAFAPLDIQLDSKHCIGCSPRRSLTAHGDWEEILSTLKAKFNTVKLPKTFTAINLSEKVPQAFEIQDNDANAKEGEMVEEPQPAV</sequence>
<dbReference type="Pfam" id="PF08443">
    <property type="entry name" value="RimK"/>
    <property type="match status" value="1"/>
</dbReference>
<dbReference type="InterPro" id="IPR040557">
    <property type="entry name" value="VIP1_N"/>
</dbReference>
<evidence type="ECO:0000256" key="1">
    <source>
        <dbReference type="ARBA" id="ARBA00004245"/>
    </source>
</evidence>
<keyword evidence="8 14" id="KW-0418">Kinase</keyword>
<keyword evidence="9 14" id="KW-0067">ATP-binding</keyword>
<evidence type="ECO:0000256" key="12">
    <source>
        <dbReference type="ARBA" id="ARBA00034629"/>
    </source>
</evidence>
<feature type="region of interest" description="Disordered" evidence="15">
    <location>
        <begin position="724"/>
        <end position="746"/>
    </location>
</feature>
<dbReference type="InterPro" id="IPR037446">
    <property type="entry name" value="His_Pase_VIP1"/>
</dbReference>
<evidence type="ECO:0000259" key="16">
    <source>
        <dbReference type="Pfam" id="PF08443"/>
    </source>
</evidence>
<dbReference type="SUPFAM" id="SSF53254">
    <property type="entry name" value="Phosphoglycerate mutase-like"/>
    <property type="match status" value="2"/>
</dbReference>
<evidence type="ECO:0000256" key="3">
    <source>
        <dbReference type="ARBA" id="ARBA00012893"/>
    </source>
</evidence>
<feature type="compositionally biased region" description="Gly residues" evidence="15">
    <location>
        <begin position="416"/>
        <end position="431"/>
    </location>
</feature>
<dbReference type="InterPro" id="IPR013651">
    <property type="entry name" value="ATP-grasp_RimK-type"/>
</dbReference>
<comment type="similarity">
    <text evidence="2 14">Belongs to the histidine acid phosphatase family. VIP1 subfamily.</text>
</comment>